<feature type="region of interest" description="Disordered" evidence="8">
    <location>
        <begin position="1"/>
        <end position="25"/>
    </location>
</feature>
<protein>
    <recommendedName>
        <fullName evidence="2 6">Autophagy-related protein 17</fullName>
    </recommendedName>
</protein>
<dbReference type="GO" id="GO:0034045">
    <property type="term" value="C:phagophore assembly site membrane"/>
    <property type="evidence" value="ECO:0007669"/>
    <property type="project" value="UniProtKB-SubCell"/>
</dbReference>
<dbReference type="GO" id="GO:0000422">
    <property type="term" value="P:autophagy of mitochondrion"/>
    <property type="evidence" value="ECO:0007669"/>
    <property type="project" value="TreeGrafter"/>
</dbReference>
<dbReference type="GO" id="GO:0060090">
    <property type="term" value="F:molecular adaptor activity"/>
    <property type="evidence" value="ECO:0007669"/>
    <property type="project" value="TreeGrafter"/>
</dbReference>
<dbReference type="OrthoDB" id="1937984at2759"/>
<dbReference type="GO" id="GO:0000045">
    <property type="term" value="P:autophagosome assembly"/>
    <property type="evidence" value="ECO:0007669"/>
    <property type="project" value="TreeGrafter"/>
</dbReference>
<evidence type="ECO:0000313" key="11">
    <source>
        <dbReference type="Proteomes" id="UP000800097"/>
    </source>
</evidence>
<evidence type="ECO:0000256" key="7">
    <source>
        <dbReference type="SAM" id="Coils"/>
    </source>
</evidence>
<evidence type="ECO:0000256" key="6">
    <source>
        <dbReference type="RuleBase" id="RU368080"/>
    </source>
</evidence>
<dbReference type="Proteomes" id="UP000800097">
    <property type="component" value="Unassembled WGS sequence"/>
</dbReference>
<keyword evidence="5" id="KW-0472">Membrane</keyword>
<organism evidence="10 11">
    <name type="scientific">Westerdykella ornata</name>
    <dbReference type="NCBI Taxonomy" id="318751"/>
    <lineage>
        <taxon>Eukaryota</taxon>
        <taxon>Fungi</taxon>
        <taxon>Dikarya</taxon>
        <taxon>Ascomycota</taxon>
        <taxon>Pezizomycotina</taxon>
        <taxon>Dothideomycetes</taxon>
        <taxon>Pleosporomycetidae</taxon>
        <taxon>Pleosporales</taxon>
        <taxon>Sporormiaceae</taxon>
        <taxon>Westerdykella</taxon>
    </lineage>
</organism>
<dbReference type="Pfam" id="PF04108">
    <property type="entry name" value="ATG17_like"/>
    <property type="match status" value="1"/>
</dbReference>
<feature type="region of interest" description="Disordered" evidence="8">
    <location>
        <begin position="250"/>
        <end position="274"/>
    </location>
</feature>
<comment type="subcellular location">
    <subcellularLocation>
        <location evidence="6">Cytoplasm</location>
    </subcellularLocation>
    <subcellularLocation>
        <location evidence="6">Preautophagosomal structure membrane</location>
        <topology evidence="6">Peripheral membrane protein</topology>
    </subcellularLocation>
</comment>
<evidence type="ECO:0000256" key="8">
    <source>
        <dbReference type="SAM" id="MobiDB-lite"/>
    </source>
</evidence>
<evidence type="ECO:0000256" key="1">
    <source>
        <dbReference type="ARBA" id="ARBA00006259"/>
    </source>
</evidence>
<dbReference type="GeneID" id="54549013"/>
<sequence>MMASPDSPAASVSSRSSSRASDHGRPLSLEELVEHFVAAKRSLNSQTHLWHANQLVTAARQLTEENAIVAAKTSAIRNMVDEEVDKLEAVRRGIHLLEADTQREYKTILHNLDVARSGLESTFKVLQETPLEAALQPPGTPQKYLYDTIETAGVTHLHDKLRACIDRWNAGTASVRETEDAFNTALNNLQSSIDSVPSTPTRDYSPGRIPTLYYELEEHAREVAQQFQMLVRHYDLCVTALRATEGGADAATEAVGDAPQPSGQDTSGPPVPLSEEERLKVLTIVKQDASEVEDVVADIRGLVTEMSALQEQIETHINHQRREDAALGGVLRMMARVAAEARSHVERARSFQTAWLEDIRPTLLEGIDEWEEQREFFENFDLAYAELLVEVASRRRRYEKIKRKAEEAQRELDKLYAEEERAREQFMRVQGRFLPRDIWPGLHHPPRKYEVRPVDRVGDEQEPQKSTEIIPQLARNVVERALTRVKRRM</sequence>
<evidence type="ECO:0000313" key="10">
    <source>
        <dbReference type="EMBL" id="KAF2274048.1"/>
    </source>
</evidence>
<reference evidence="10" key="1">
    <citation type="journal article" date="2020" name="Stud. Mycol.">
        <title>101 Dothideomycetes genomes: a test case for predicting lifestyles and emergence of pathogens.</title>
        <authorList>
            <person name="Haridas S."/>
            <person name="Albert R."/>
            <person name="Binder M."/>
            <person name="Bloem J."/>
            <person name="Labutti K."/>
            <person name="Salamov A."/>
            <person name="Andreopoulos B."/>
            <person name="Baker S."/>
            <person name="Barry K."/>
            <person name="Bills G."/>
            <person name="Bluhm B."/>
            <person name="Cannon C."/>
            <person name="Castanera R."/>
            <person name="Culley D."/>
            <person name="Daum C."/>
            <person name="Ezra D."/>
            <person name="Gonzalez J."/>
            <person name="Henrissat B."/>
            <person name="Kuo A."/>
            <person name="Liang C."/>
            <person name="Lipzen A."/>
            <person name="Lutzoni F."/>
            <person name="Magnuson J."/>
            <person name="Mondo S."/>
            <person name="Nolan M."/>
            <person name="Ohm R."/>
            <person name="Pangilinan J."/>
            <person name="Park H.-J."/>
            <person name="Ramirez L."/>
            <person name="Alfaro M."/>
            <person name="Sun H."/>
            <person name="Tritt A."/>
            <person name="Yoshinaga Y."/>
            <person name="Zwiers L.-H."/>
            <person name="Turgeon B."/>
            <person name="Goodwin S."/>
            <person name="Spatafora J."/>
            <person name="Crous P."/>
            <person name="Grigoriev I."/>
        </authorList>
    </citation>
    <scope>NUCLEOTIDE SEQUENCE</scope>
    <source>
        <strain evidence="10">CBS 379.55</strain>
    </source>
</reference>
<dbReference type="GO" id="GO:1990316">
    <property type="term" value="C:Atg1/ULK1 kinase complex"/>
    <property type="evidence" value="ECO:0007669"/>
    <property type="project" value="TreeGrafter"/>
</dbReference>
<accession>A0A6A6JDH4</accession>
<evidence type="ECO:0000259" key="9">
    <source>
        <dbReference type="Pfam" id="PF04108"/>
    </source>
</evidence>
<dbReference type="InterPro" id="IPR007240">
    <property type="entry name" value="Atg17"/>
</dbReference>
<dbReference type="GO" id="GO:0030295">
    <property type="term" value="F:protein kinase activator activity"/>
    <property type="evidence" value="ECO:0007669"/>
    <property type="project" value="TreeGrafter"/>
</dbReference>
<feature type="coiled-coil region" evidence="7">
    <location>
        <begin position="391"/>
        <end position="425"/>
    </location>
</feature>
<keyword evidence="4 6" id="KW-0072">Autophagy</keyword>
<dbReference type="InterPro" id="IPR045326">
    <property type="entry name" value="ATG17-like_dom"/>
</dbReference>
<dbReference type="GO" id="GO:0034727">
    <property type="term" value="P:piecemeal microautophagy of the nucleus"/>
    <property type="evidence" value="ECO:0007669"/>
    <property type="project" value="TreeGrafter"/>
</dbReference>
<evidence type="ECO:0000256" key="5">
    <source>
        <dbReference type="ARBA" id="ARBA00023136"/>
    </source>
</evidence>
<feature type="domain" description="Autophagy protein ATG17-like" evidence="9">
    <location>
        <begin position="42"/>
        <end position="434"/>
    </location>
</feature>
<proteinExistence type="inferred from homology"/>
<dbReference type="RefSeq" id="XP_033651587.1">
    <property type="nucleotide sequence ID" value="XM_033795838.1"/>
</dbReference>
<evidence type="ECO:0000256" key="4">
    <source>
        <dbReference type="ARBA" id="ARBA00023006"/>
    </source>
</evidence>
<keyword evidence="11" id="KW-1185">Reference proteome</keyword>
<evidence type="ECO:0000256" key="3">
    <source>
        <dbReference type="ARBA" id="ARBA00022490"/>
    </source>
</evidence>
<dbReference type="PANTHER" id="PTHR28005:SF1">
    <property type="entry name" value="AUTOPHAGY-RELATED PROTEIN 17"/>
    <property type="match status" value="1"/>
</dbReference>
<name>A0A6A6JDH4_WESOR</name>
<comment type="function">
    <text evidence="6">Autophagy-specific protein that functions in response to autophagy-inducing signals as a scaffold to recruit other ATG proteins to organize preautophagosomal structure (PAS) formation. Modulates the timing and magnitude of the autophagy response, such as the size of the sequestering vesicles. Plays particularly a role in pexophagy and nucleophagy.</text>
</comment>
<feature type="compositionally biased region" description="Low complexity" evidence="8">
    <location>
        <begin position="1"/>
        <end position="19"/>
    </location>
</feature>
<keyword evidence="7" id="KW-0175">Coiled coil</keyword>
<evidence type="ECO:0000256" key="2">
    <source>
        <dbReference type="ARBA" id="ARBA00013806"/>
    </source>
</evidence>
<dbReference type="EMBL" id="ML986505">
    <property type="protein sequence ID" value="KAF2274048.1"/>
    <property type="molecule type" value="Genomic_DNA"/>
</dbReference>
<gene>
    <name evidence="10" type="ORF">EI97DRAFT_382065</name>
</gene>
<comment type="similarity">
    <text evidence="1 6">Belongs to the ATG17 family.</text>
</comment>
<dbReference type="PANTHER" id="PTHR28005">
    <property type="entry name" value="AUTOPHAGY-RELATED PROTEIN 17"/>
    <property type="match status" value="1"/>
</dbReference>
<dbReference type="AlphaFoldDB" id="A0A6A6JDH4"/>
<keyword evidence="3 6" id="KW-0963">Cytoplasm</keyword>